<protein>
    <submittedName>
        <fullName evidence="2">Uncharacterized protein</fullName>
    </submittedName>
</protein>
<proteinExistence type="predicted"/>
<evidence type="ECO:0000313" key="3">
    <source>
        <dbReference type="Proteomes" id="UP000799777"/>
    </source>
</evidence>
<sequence length="495" mass="55798">MEVSKLPLDRRWIEKELKPYLYYAFSHALHYDVDIGPQIEHAIEFCMYKADFPRDGDDLMFERACIAVDRRDLDYDPELKMVTEDLECLAKFLIRRAQLKGPYELLGRTNIGGSAWIEYQLQRLEREPLAEENKKHLLITALVTAPKPAPAEEQIDTRLFHAQPGQYASSAFPGVLTVADDQYFRYQNLLSQRRQRQDHPIDPNWPQQLQNAAAIPHTQEHPSLQIPGRGWTYGQPPVYGLPPHQVQAPTYVQHLGQRDAAYGDQAFSTGFPALNRASAGSGMQQAAHAPYVPHTSWDATNHSLIPPALHPQDTPMMTAWQQHRRPLPILHKPVVGSPLNSPMHRGPVHNDDAAMAQSNLHSSANIPVSDIAHLRGQDWNDAAEQRVREFSLLTPREKAERLLQLRRMQPSSAEGKQDMKPQSFSVQGLNMAGWEGHQHIPQPGSQPQAQSGVQPTQQPEVNMNGAQNGFLNHPGYSNVKSSFPDTLYRWTGGAQ</sequence>
<evidence type="ECO:0000256" key="1">
    <source>
        <dbReference type="SAM" id="MobiDB-lite"/>
    </source>
</evidence>
<organism evidence="2 3">
    <name type="scientific">Setomelanomma holmii</name>
    <dbReference type="NCBI Taxonomy" id="210430"/>
    <lineage>
        <taxon>Eukaryota</taxon>
        <taxon>Fungi</taxon>
        <taxon>Dikarya</taxon>
        <taxon>Ascomycota</taxon>
        <taxon>Pezizomycotina</taxon>
        <taxon>Dothideomycetes</taxon>
        <taxon>Pleosporomycetidae</taxon>
        <taxon>Pleosporales</taxon>
        <taxon>Pleosporineae</taxon>
        <taxon>Phaeosphaeriaceae</taxon>
        <taxon>Setomelanomma</taxon>
    </lineage>
</organism>
<evidence type="ECO:0000313" key="2">
    <source>
        <dbReference type="EMBL" id="KAF2032841.1"/>
    </source>
</evidence>
<reference evidence="2" key="1">
    <citation type="journal article" date="2020" name="Stud. Mycol.">
        <title>101 Dothideomycetes genomes: a test case for predicting lifestyles and emergence of pathogens.</title>
        <authorList>
            <person name="Haridas S."/>
            <person name="Albert R."/>
            <person name="Binder M."/>
            <person name="Bloem J."/>
            <person name="Labutti K."/>
            <person name="Salamov A."/>
            <person name="Andreopoulos B."/>
            <person name="Baker S."/>
            <person name="Barry K."/>
            <person name="Bills G."/>
            <person name="Bluhm B."/>
            <person name="Cannon C."/>
            <person name="Castanera R."/>
            <person name="Culley D."/>
            <person name="Daum C."/>
            <person name="Ezra D."/>
            <person name="Gonzalez J."/>
            <person name="Henrissat B."/>
            <person name="Kuo A."/>
            <person name="Liang C."/>
            <person name="Lipzen A."/>
            <person name="Lutzoni F."/>
            <person name="Magnuson J."/>
            <person name="Mondo S."/>
            <person name="Nolan M."/>
            <person name="Ohm R."/>
            <person name="Pangilinan J."/>
            <person name="Park H.-J."/>
            <person name="Ramirez L."/>
            <person name="Alfaro M."/>
            <person name="Sun H."/>
            <person name="Tritt A."/>
            <person name="Yoshinaga Y."/>
            <person name="Zwiers L.-H."/>
            <person name="Turgeon B."/>
            <person name="Goodwin S."/>
            <person name="Spatafora J."/>
            <person name="Crous P."/>
            <person name="Grigoriev I."/>
        </authorList>
    </citation>
    <scope>NUCLEOTIDE SEQUENCE</scope>
    <source>
        <strain evidence="2">CBS 110217</strain>
    </source>
</reference>
<dbReference type="OrthoDB" id="3794927at2759"/>
<feature type="region of interest" description="Disordered" evidence="1">
    <location>
        <begin position="434"/>
        <end position="484"/>
    </location>
</feature>
<dbReference type="AlphaFoldDB" id="A0A9P4HGY6"/>
<feature type="compositionally biased region" description="Low complexity" evidence="1">
    <location>
        <begin position="441"/>
        <end position="455"/>
    </location>
</feature>
<name>A0A9P4HGY6_9PLEO</name>
<feature type="compositionally biased region" description="Polar residues" evidence="1">
    <location>
        <begin position="456"/>
        <end position="470"/>
    </location>
</feature>
<accession>A0A9P4HGY6</accession>
<gene>
    <name evidence="2" type="ORF">EK21DRAFT_86851</name>
</gene>
<keyword evidence="3" id="KW-1185">Reference proteome</keyword>
<dbReference type="Proteomes" id="UP000799777">
    <property type="component" value="Unassembled WGS sequence"/>
</dbReference>
<dbReference type="EMBL" id="ML978170">
    <property type="protein sequence ID" value="KAF2032841.1"/>
    <property type="molecule type" value="Genomic_DNA"/>
</dbReference>
<comment type="caution">
    <text evidence="2">The sequence shown here is derived from an EMBL/GenBank/DDBJ whole genome shotgun (WGS) entry which is preliminary data.</text>
</comment>